<dbReference type="EMBL" id="MLYV02001124">
    <property type="protein sequence ID" value="PSR72954.1"/>
    <property type="molecule type" value="Genomic_DNA"/>
</dbReference>
<evidence type="ECO:0000313" key="3">
    <source>
        <dbReference type="Proteomes" id="UP000186601"/>
    </source>
</evidence>
<name>A0A2R6NKQ5_9APHY</name>
<comment type="caution">
    <text evidence="2">The sequence shown here is derived from an EMBL/GenBank/DDBJ whole genome shotgun (WGS) entry which is preliminary data.</text>
</comment>
<evidence type="ECO:0000256" key="1">
    <source>
        <dbReference type="SAM" id="MobiDB-lite"/>
    </source>
</evidence>
<gene>
    <name evidence="2" type="ORF">PHLCEN_2v11191</name>
</gene>
<feature type="compositionally biased region" description="Polar residues" evidence="1">
    <location>
        <begin position="27"/>
        <end position="59"/>
    </location>
</feature>
<keyword evidence="3" id="KW-1185">Reference proteome</keyword>
<proteinExistence type="predicted"/>
<feature type="region of interest" description="Disordered" evidence="1">
    <location>
        <begin position="23"/>
        <end position="69"/>
    </location>
</feature>
<dbReference type="OrthoDB" id="2157103at2759"/>
<organism evidence="2 3">
    <name type="scientific">Hermanssonia centrifuga</name>
    <dbReference type="NCBI Taxonomy" id="98765"/>
    <lineage>
        <taxon>Eukaryota</taxon>
        <taxon>Fungi</taxon>
        <taxon>Dikarya</taxon>
        <taxon>Basidiomycota</taxon>
        <taxon>Agaricomycotina</taxon>
        <taxon>Agaricomycetes</taxon>
        <taxon>Polyporales</taxon>
        <taxon>Meruliaceae</taxon>
        <taxon>Hermanssonia</taxon>
    </lineage>
</organism>
<protein>
    <submittedName>
        <fullName evidence="2">Uncharacterized protein</fullName>
    </submittedName>
</protein>
<dbReference type="AlphaFoldDB" id="A0A2R6NKQ5"/>
<sequence>MSLPSSFHAVKRLQPFVRVAYRHLHQDGSQNPASDLNDENAPNTAAQQPGSQKEQPSDSSLKRPMSVAERDAATINAWKEREGSLANAEFEDGLVEGGYRKNVVSDSSYDYVKQSG</sequence>
<reference evidence="2 3" key="1">
    <citation type="submission" date="2018-02" db="EMBL/GenBank/DDBJ databases">
        <title>Genome sequence of the basidiomycete white-rot fungus Phlebia centrifuga.</title>
        <authorList>
            <person name="Granchi Z."/>
            <person name="Peng M."/>
            <person name="de Vries R.P."/>
            <person name="Hilden K."/>
            <person name="Makela M.R."/>
            <person name="Grigoriev I."/>
            <person name="Riley R."/>
        </authorList>
    </citation>
    <scope>NUCLEOTIDE SEQUENCE [LARGE SCALE GENOMIC DNA]</scope>
    <source>
        <strain evidence="2 3">FBCC195</strain>
    </source>
</reference>
<evidence type="ECO:0000313" key="2">
    <source>
        <dbReference type="EMBL" id="PSR72954.1"/>
    </source>
</evidence>
<dbReference type="Proteomes" id="UP000186601">
    <property type="component" value="Unassembled WGS sequence"/>
</dbReference>
<accession>A0A2R6NKQ5</accession>